<gene>
    <name evidence="1" type="ORF">SEA_ROWA_68</name>
</gene>
<dbReference type="GO" id="GO:0004519">
    <property type="term" value="F:endonuclease activity"/>
    <property type="evidence" value="ECO:0007669"/>
    <property type="project" value="UniProtKB-KW"/>
</dbReference>
<evidence type="ECO:0000313" key="1">
    <source>
        <dbReference type="EMBL" id="AUG87325.1"/>
    </source>
</evidence>
<keyword evidence="2" id="KW-1185">Reference proteome</keyword>
<organism evidence="1 2">
    <name type="scientific">Streptomyces phage Rowa</name>
    <dbReference type="NCBI Taxonomy" id="2059883"/>
    <lineage>
        <taxon>Viruses</taxon>
        <taxon>Duplodnaviria</taxon>
        <taxon>Heunggongvirae</taxon>
        <taxon>Uroviricota</taxon>
        <taxon>Caudoviricetes</taxon>
        <taxon>Rowavirus</taxon>
        <taxon>Rowavirus rowa</taxon>
    </lineage>
</organism>
<keyword evidence="1" id="KW-0540">Nuclease</keyword>
<protein>
    <submittedName>
        <fullName evidence="1">HNH endonuclease</fullName>
    </submittedName>
</protein>
<evidence type="ECO:0000313" key="2">
    <source>
        <dbReference type="Proteomes" id="UP000240214"/>
    </source>
</evidence>
<name>A0A2H5BM35_9CAUD</name>
<reference evidence="2" key="1">
    <citation type="submission" date="2017-11" db="EMBL/GenBank/DDBJ databases">
        <authorList>
            <person name="Han C.G."/>
        </authorList>
    </citation>
    <scope>NUCLEOTIDE SEQUENCE [LARGE SCALE GENOMIC DNA]</scope>
</reference>
<proteinExistence type="predicted"/>
<dbReference type="EMBL" id="MG593803">
    <property type="protein sequence ID" value="AUG87325.1"/>
    <property type="molecule type" value="Genomic_DNA"/>
</dbReference>
<dbReference type="Proteomes" id="UP000240214">
    <property type="component" value="Segment"/>
</dbReference>
<keyword evidence="1" id="KW-0378">Hydrolase</keyword>
<keyword evidence="1" id="KW-0255">Endonuclease</keyword>
<sequence length="118" mass="13356">MPSRPRKPCTIPGCPELTPGGGRCAEHKAQDWQLRKDRGAFNYGSSKWQRVRRAYLYANPWCVLCSKPATVADHHPLSRRELIARGVDPDTPTHLRPLCTPCHNRETARHQPGGWHAN</sequence>
<accession>A0A2H5BM35</accession>